<organism evidence="1 2">
    <name type="scientific">Violaceomyces palustris</name>
    <dbReference type="NCBI Taxonomy" id="1673888"/>
    <lineage>
        <taxon>Eukaryota</taxon>
        <taxon>Fungi</taxon>
        <taxon>Dikarya</taxon>
        <taxon>Basidiomycota</taxon>
        <taxon>Ustilaginomycotina</taxon>
        <taxon>Ustilaginomycetes</taxon>
        <taxon>Violaceomycetales</taxon>
        <taxon>Violaceomycetaceae</taxon>
        <taxon>Violaceomyces</taxon>
    </lineage>
</organism>
<protein>
    <submittedName>
        <fullName evidence="1">Uncharacterized protein</fullName>
    </submittedName>
</protein>
<dbReference type="EMBL" id="KZ819698">
    <property type="protein sequence ID" value="PWN54058.1"/>
    <property type="molecule type" value="Genomic_DNA"/>
</dbReference>
<name>A0ACD0P7G5_9BASI</name>
<accession>A0ACD0P7G5</accession>
<sequence length="1117" mass="121164">MAPRPGKTKDQSAEEQPQTKVSVDHSKDKDQEPSLSSSQKSLNRRSLSQQAVARVNSLIKGNSTKSIASPLVAPPNWPLPPTPEAPATEQFAATSAFPQLPETSRASLSLTATLEEQLSKFDLGTRSIAGSTASGRKRLSSSTSQKRLPPAPVTEASAPPATATATAITTATPTQANLEGPAASTTTTTATDAAKEQAVAIPKEGSLTSGAASTDPEIDKKMAPFSEAAKEDNRFGESSLIGLGDTVGTTKGALRNGTKVSPSNGNGKVADPTSQRFSSTSQGYDTDQTFGPSNERGTNTQPSGLPGGGSNGASRDDATPSNYRPFRPHEEVSTDSNLARLAKRIDEVAIAADQATAEEEEESQGSLDSEDEEEDRSADNRPIGGPPPTWRSGSVATRSYEPQTKAGDLSRFPPPVQTGQIPVDRLNRNSSMDPRNPPEVDHGNLGPKTPPLKERQPFEGFRPAPGVLPRRYRKSDMGDDIDARSAKSGRSQIRGSETDERGNVSANGRNGNGAHYAEPSENSDAGSIYKPSAAKSSLADWAPNAEPVRNQNFGISNLPEWSTLKENEPTSAPIVNVQRDMDWSLRRLMSEKVFEELINDFMGRHRFREYLAQMEGTEHKLDMYHDIVSFDKVVKHLKATSEALHDVYLANDSVSHVDLPAQNSIQLYETLKTAFDLPASTEHIQNHLLRDLYHNEFQRFIKKQLVEASKIRLGKIELDEGERDGLGDCFCLSNPRLRENPIVLVSDGFVAVTGYPRQAIIGRNCRFLQGPNTAPEAIQRIRDALNKGEGCTELLLNYRRDGQPFWCLLNIVPLRDSAGRLVYFIGGQTNVTGTLVKSKGLSFLIGGGSVSDTAAEQKDARLNGFEVSPIMARYLSDLKQDGASRQDLIKHGGNKGKPASDTSSVRNSNSGSRRAAGAVDPESFAMNLDVLRSNGNSKKGVMSKFFNRSKARYSNNVMTGGQQQILGAEANLRREAYTLSEQIEYFSDVYSKILIFKKAKREIIFVTRELLQFFGLPSSTPKDLYNSPLIHADLVSLLCGSDNNETKGIRNSVKSAVKAGHEFSVMAGIRSVRRNGFFSGGGGGGSNDLELNRWITMHMTPLKDRDNGSYAFVAIFS</sequence>
<evidence type="ECO:0000313" key="1">
    <source>
        <dbReference type="EMBL" id="PWN54058.1"/>
    </source>
</evidence>
<reference evidence="1 2" key="1">
    <citation type="journal article" date="2018" name="Mol. Biol. Evol.">
        <title>Broad Genomic Sampling Reveals a Smut Pathogenic Ancestry of the Fungal Clade Ustilaginomycotina.</title>
        <authorList>
            <person name="Kijpornyongpan T."/>
            <person name="Mondo S.J."/>
            <person name="Barry K."/>
            <person name="Sandor L."/>
            <person name="Lee J."/>
            <person name="Lipzen A."/>
            <person name="Pangilinan J."/>
            <person name="LaButti K."/>
            <person name="Hainaut M."/>
            <person name="Henrissat B."/>
            <person name="Grigoriev I.V."/>
            <person name="Spatafora J.W."/>
            <person name="Aime M.C."/>
        </authorList>
    </citation>
    <scope>NUCLEOTIDE SEQUENCE [LARGE SCALE GENOMIC DNA]</scope>
    <source>
        <strain evidence="1 2">SA 807</strain>
    </source>
</reference>
<gene>
    <name evidence="1" type="ORF">IE53DRAFT_383399</name>
</gene>
<keyword evidence="2" id="KW-1185">Reference proteome</keyword>
<dbReference type="Proteomes" id="UP000245626">
    <property type="component" value="Unassembled WGS sequence"/>
</dbReference>
<evidence type="ECO:0000313" key="2">
    <source>
        <dbReference type="Proteomes" id="UP000245626"/>
    </source>
</evidence>
<proteinExistence type="predicted"/>